<feature type="chain" id="PRO_5046943282" description="Lipoprotein" evidence="1">
    <location>
        <begin position="22"/>
        <end position="135"/>
    </location>
</feature>
<dbReference type="RefSeq" id="WP_309726898.1">
    <property type="nucleotide sequence ID" value="NZ_JAVDQA010000001.1"/>
</dbReference>
<evidence type="ECO:0000313" key="2">
    <source>
        <dbReference type="EMBL" id="MDR6299917.1"/>
    </source>
</evidence>
<protein>
    <recommendedName>
        <fullName evidence="4">Lipoprotein</fullName>
    </recommendedName>
</protein>
<gene>
    <name evidence="2" type="ORF">GGR31_000533</name>
</gene>
<reference evidence="2 3" key="1">
    <citation type="submission" date="2023-07" db="EMBL/GenBank/DDBJ databases">
        <title>Genomic Encyclopedia of Type Strains, Phase IV (KMG-IV): sequencing the most valuable type-strain genomes for metagenomic binning, comparative biology and taxonomic classification.</title>
        <authorList>
            <person name="Goeker M."/>
        </authorList>
    </citation>
    <scope>NUCLEOTIDE SEQUENCE [LARGE SCALE GENOMIC DNA]</scope>
    <source>
        <strain evidence="2 3">DSM 102814</strain>
    </source>
</reference>
<comment type="caution">
    <text evidence="2">The sequence shown here is derived from an EMBL/GenBank/DDBJ whole genome shotgun (WGS) entry which is preliminary data.</text>
</comment>
<organism evidence="2 3">
    <name type="scientific">Mesonia maritima</name>
    <dbReference type="NCBI Taxonomy" id="1793873"/>
    <lineage>
        <taxon>Bacteria</taxon>
        <taxon>Pseudomonadati</taxon>
        <taxon>Bacteroidota</taxon>
        <taxon>Flavobacteriia</taxon>
        <taxon>Flavobacteriales</taxon>
        <taxon>Flavobacteriaceae</taxon>
        <taxon>Mesonia</taxon>
    </lineage>
</organism>
<dbReference type="Proteomes" id="UP001257659">
    <property type="component" value="Unassembled WGS sequence"/>
</dbReference>
<accession>A0ABU1K2T0</accession>
<keyword evidence="3" id="KW-1185">Reference proteome</keyword>
<dbReference type="PROSITE" id="PS51257">
    <property type="entry name" value="PROKAR_LIPOPROTEIN"/>
    <property type="match status" value="1"/>
</dbReference>
<evidence type="ECO:0008006" key="4">
    <source>
        <dbReference type="Google" id="ProtNLM"/>
    </source>
</evidence>
<keyword evidence="1" id="KW-0732">Signal</keyword>
<feature type="signal peptide" evidence="1">
    <location>
        <begin position="1"/>
        <end position="21"/>
    </location>
</feature>
<sequence>MKRITCLLLVTFTVFTISCSSDDNSSNVETLDEINQTEWEYEEENRGYYIYFDIANNVRISHPYYDPNSGEFYNEDIEGEFTYEKPTVTMSFYGQCNNSGFVFSSCDVIGTIKGNTLTVDDNGTKYKFTNMYPEE</sequence>
<evidence type="ECO:0000256" key="1">
    <source>
        <dbReference type="SAM" id="SignalP"/>
    </source>
</evidence>
<name>A0ABU1K2T0_9FLAO</name>
<dbReference type="EMBL" id="JAVDQA010000001">
    <property type="protein sequence ID" value="MDR6299917.1"/>
    <property type="molecule type" value="Genomic_DNA"/>
</dbReference>
<proteinExistence type="predicted"/>
<evidence type="ECO:0000313" key="3">
    <source>
        <dbReference type="Proteomes" id="UP001257659"/>
    </source>
</evidence>